<comment type="subcellular location">
    <subcellularLocation>
        <location evidence="1">Mitochondrion</location>
    </subcellularLocation>
</comment>
<evidence type="ECO:0000256" key="1">
    <source>
        <dbReference type="ARBA" id="ARBA00004173"/>
    </source>
</evidence>
<comment type="caution">
    <text evidence="10">The sequence shown here is derived from an EMBL/GenBank/DDBJ whole genome shotgun (WGS) entry which is preliminary data.</text>
</comment>
<dbReference type="GO" id="GO:0000150">
    <property type="term" value="F:DNA strand exchange activity"/>
    <property type="evidence" value="ECO:0007669"/>
    <property type="project" value="InterPro"/>
</dbReference>
<evidence type="ECO:0000256" key="6">
    <source>
        <dbReference type="ARBA" id="ARBA00023163"/>
    </source>
</evidence>
<dbReference type="Proteomes" id="UP000281245">
    <property type="component" value="Unassembled WGS sequence"/>
</dbReference>
<name>A0A3M6WVX1_HORWE</name>
<dbReference type="PANTHER" id="PTHR28184:SF1">
    <property type="entry name" value="LARGE RIBOSOMAL SUBUNIT PROTEIN ML67"/>
    <property type="match status" value="1"/>
</dbReference>
<protein>
    <recommendedName>
        <fullName evidence="8">Large ribosomal subunit protein mL67</fullName>
    </recommendedName>
</protein>
<reference evidence="10 11" key="1">
    <citation type="journal article" date="2018" name="BMC Genomics">
        <title>Genomic evidence for intraspecific hybridization in a clonal and extremely halotolerant yeast.</title>
        <authorList>
            <person name="Gostincar C."/>
            <person name="Stajich J.E."/>
            <person name="Zupancic J."/>
            <person name="Zalar P."/>
            <person name="Gunde-Cimerman N."/>
        </authorList>
    </citation>
    <scope>NUCLEOTIDE SEQUENCE [LARGE SCALE GENOMIC DNA]</scope>
    <source>
        <strain evidence="10 11">EXF-6656</strain>
    </source>
</reference>
<feature type="region of interest" description="Disordered" evidence="9">
    <location>
        <begin position="683"/>
        <end position="705"/>
    </location>
</feature>
<evidence type="ECO:0000256" key="4">
    <source>
        <dbReference type="ARBA" id="ARBA00023015"/>
    </source>
</evidence>
<feature type="compositionally biased region" description="Polar residues" evidence="9">
    <location>
        <begin position="363"/>
        <end position="377"/>
    </location>
</feature>
<dbReference type="PANTHER" id="PTHR28184">
    <property type="entry name" value="MITOCHONDRIAL HOMOLOGOUS RECOMBINATION PROTEIN 1"/>
    <property type="match status" value="1"/>
</dbReference>
<evidence type="ECO:0000313" key="11">
    <source>
        <dbReference type="Proteomes" id="UP000281245"/>
    </source>
</evidence>
<dbReference type="GO" id="GO:1990904">
    <property type="term" value="C:ribonucleoprotein complex"/>
    <property type="evidence" value="ECO:0007669"/>
    <property type="project" value="UniProtKB-KW"/>
</dbReference>
<dbReference type="InterPro" id="IPR024629">
    <property type="entry name" value="Ribosomal_mL67"/>
</dbReference>
<evidence type="ECO:0000256" key="2">
    <source>
        <dbReference type="ARBA" id="ARBA00010741"/>
    </source>
</evidence>
<dbReference type="OrthoDB" id="5333655at2759"/>
<keyword evidence="4" id="KW-0805">Transcription regulation</keyword>
<dbReference type="EMBL" id="QWIJ01000415">
    <property type="protein sequence ID" value="RMX82589.1"/>
    <property type="molecule type" value="Genomic_DNA"/>
</dbReference>
<dbReference type="GO" id="GO:0003735">
    <property type="term" value="F:structural constituent of ribosome"/>
    <property type="evidence" value="ECO:0007669"/>
    <property type="project" value="TreeGrafter"/>
</dbReference>
<dbReference type="GO" id="GO:0005840">
    <property type="term" value="C:ribosome"/>
    <property type="evidence" value="ECO:0007669"/>
    <property type="project" value="UniProtKB-KW"/>
</dbReference>
<dbReference type="VEuPathDB" id="FungiDB:BTJ68_11900"/>
<evidence type="ECO:0000313" key="10">
    <source>
        <dbReference type="EMBL" id="RMX82589.1"/>
    </source>
</evidence>
<keyword evidence="5" id="KW-0496">Mitochondrion</keyword>
<evidence type="ECO:0000256" key="9">
    <source>
        <dbReference type="SAM" id="MobiDB-lite"/>
    </source>
</evidence>
<evidence type="ECO:0000256" key="8">
    <source>
        <dbReference type="ARBA" id="ARBA00035185"/>
    </source>
</evidence>
<keyword evidence="6" id="KW-0804">Transcription</keyword>
<dbReference type="AlphaFoldDB" id="A0A3M6WVX1"/>
<gene>
    <name evidence="10" type="ORF">D0869_05939</name>
</gene>
<organism evidence="10 11">
    <name type="scientific">Hortaea werneckii</name>
    <name type="common">Black yeast</name>
    <name type="synonym">Cladosporium werneckii</name>
    <dbReference type="NCBI Taxonomy" id="91943"/>
    <lineage>
        <taxon>Eukaryota</taxon>
        <taxon>Fungi</taxon>
        <taxon>Dikarya</taxon>
        <taxon>Ascomycota</taxon>
        <taxon>Pezizomycotina</taxon>
        <taxon>Dothideomycetes</taxon>
        <taxon>Dothideomycetidae</taxon>
        <taxon>Mycosphaerellales</taxon>
        <taxon>Teratosphaeriaceae</taxon>
        <taxon>Hortaea</taxon>
    </lineage>
</organism>
<evidence type="ECO:0000256" key="3">
    <source>
        <dbReference type="ARBA" id="ARBA00022980"/>
    </source>
</evidence>
<dbReference type="GO" id="GO:0005739">
    <property type="term" value="C:mitochondrion"/>
    <property type="evidence" value="ECO:0007669"/>
    <property type="project" value="UniProtKB-SubCell"/>
</dbReference>
<feature type="region of interest" description="Disordered" evidence="9">
    <location>
        <begin position="353"/>
        <end position="384"/>
    </location>
</feature>
<dbReference type="GO" id="GO:0003697">
    <property type="term" value="F:single-stranded DNA binding"/>
    <property type="evidence" value="ECO:0007669"/>
    <property type="project" value="InterPro"/>
</dbReference>
<evidence type="ECO:0000256" key="7">
    <source>
        <dbReference type="ARBA" id="ARBA00023274"/>
    </source>
</evidence>
<keyword evidence="7" id="KW-0687">Ribonucleoprotein</keyword>
<accession>A0A3M6WVX1</accession>
<keyword evidence="3" id="KW-0689">Ribosomal protein</keyword>
<dbReference type="Pfam" id="PF12829">
    <property type="entry name" value="Mhr1"/>
    <property type="match status" value="1"/>
</dbReference>
<comment type="similarity">
    <text evidence="2">Belongs to the mitochondrion-specific ribosomal protein mL67 family.</text>
</comment>
<evidence type="ECO:0000256" key="5">
    <source>
        <dbReference type="ARBA" id="ARBA00023128"/>
    </source>
</evidence>
<feature type="region of interest" description="Disordered" evidence="9">
    <location>
        <begin position="531"/>
        <end position="605"/>
    </location>
</feature>
<proteinExistence type="inferred from homology"/>
<sequence length="756" mass="84843">MDDQPSSDLMVAGRMHKLQYRTTARLGGIGPSNRLSARPEIPSSVTGLRWLGGVFAFQSAIRSSPAQHAHPIASSPALSNLLPLSRYSANMRKAPARIPRPATPGHGRYIYAYAHTRTSQVLYSLTRNLNPSQLSKQLPDLGANHADSKLRKDLWQPFFTLCLPETEAGDRQGLHAFKKLREYRKLHELSWKPSPLLSKPWTEGEIQELKQSLNSRGGNKKESVYDLIKREKKKMRVREVQDQKANSIADLAAVLLEQEDLGELTGPMREAEKRELRQKEVTEMLDLAAKADAGGLQKLGEEVAQMQTRIEGLPDGQEDAETGLSKTKLKHELYKMNGRKLRMEFSVNAVRQARDAHERGAAPSQTSASPIHSSTMTGKKKGPSNAISEYAKQLRTLSHKGMHRGTLRQLDEKIAATQQSLDDALNGNTEDVDIEKLQSKLLLNKVTKYKMELAVEATEAAQKEERSTDLKDETPGIRVKAQEYKVQLLQQDVEDAQQRDDLERTEQVEDMLSSAKNSLEFLKSVEGLSEEEFQRVEQTSRQRTASTEEELSRTETADSPTQTRTAEGKQAEPQQPTEPDWMTLLPSFPGRDPSHIPKRGPLKQQLRRLNSPVFSTEGIKVKWSNMLDAEYAAQWPENVSHERMGWTRYQASKPQDSSAADLDISGFKQKQWRNRSANWLPAPEEAGEEAGELALEGESRSVEANSRAQFVEGVKERVQRTLRGRREEEERRKMALKLGVSLDGSGGRSEAQARAV</sequence>